<dbReference type="EMBL" id="BMGS01000001">
    <property type="protein sequence ID" value="GGG31760.1"/>
    <property type="molecule type" value="Genomic_DNA"/>
</dbReference>
<feature type="domain" description="Histidine kinase" evidence="8">
    <location>
        <begin position="201"/>
        <end position="418"/>
    </location>
</feature>
<dbReference type="SUPFAM" id="SSF47384">
    <property type="entry name" value="Homodimeric domain of signal transducing histidine kinase"/>
    <property type="match status" value="1"/>
</dbReference>
<evidence type="ECO:0000256" key="1">
    <source>
        <dbReference type="ARBA" id="ARBA00000085"/>
    </source>
</evidence>
<proteinExistence type="predicted"/>
<reference evidence="11" key="1">
    <citation type="journal article" date="2019" name="Int. J. Syst. Evol. Microbiol.">
        <title>The Global Catalogue of Microorganisms (GCM) 10K type strain sequencing project: providing services to taxonomists for standard genome sequencing and annotation.</title>
        <authorList>
            <consortium name="The Broad Institute Genomics Platform"/>
            <consortium name="The Broad Institute Genome Sequencing Center for Infectious Disease"/>
            <person name="Wu L."/>
            <person name="Ma J."/>
        </authorList>
    </citation>
    <scope>NUCLEOTIDE SEQUENCE [LARGE SCALE GENOMIC DNA]</scope>
    <source>
        <strain evidence="11">CGMCC 1.12990</strain>
    </source>
</reference>
<dbReference type="GO" id="GO:0016301">
    <property type="term" value="F:kinase activity"/>
    <property type="evidence" value="ECO:0007669"/>
    <property type="project" value="UniProtKB-KW"/>
</dbReference>
<evidence type="ECO:0000256" key="5">
    <source>
        <dbReference type="ARBA" id="ARBA00022777"/>
    </source>
</evidence>
<feature type="coiled-coil region" evidence="7">
    <location>
        <begin position="136"/>
        <end position="184"/>
    </location>
</feature>
<dbReference type="InterPro" id="IPR005467">
    <property type="entry name" value="His_kinase_dom"/>
</dbReference>
<feature type="modified residue" description="4-aspartylphosphate" evidence="6">
    <location>
        <position position="55"/>
    </location>
</feature>
<sequence length="418" mass="46956">MKRILLVEDSDTDRAVLRRYLSRNPGETLHMHEATTVAEAVAAFQQYQPDCVLIDYNLPDGTGLDVLEHFKQLVPVELLCVVMITGIDSGELAVQALNNGALDYLIKHRFDQDMLLKVVRHAIERNEWRQYQAQYHSNLERVNRELRQSLAQLTETRQELATTNENLRAAHAEAQTRNRALDAANRQLARTNQDLDNFVYAASHDLKQPVQNLQGLFEELGRVVDFNDGGESQLLATMTKASLQELLATINDLSVIVQDTRQPLSAIQEEVALAELTDDMQQALAPQLRSTEAVIDYDFQALPTVLYNRGHLRTILLNLLSNALRYRHPDRAPRVQVRGWRGPAGQAMLSVTDNGLGIDLPRHQADLFQLFRRFHPEAAEGTGVGLFLVNRIVESNGGELRVESTVGEGTTFHVTLSS</sequence>
<keyword evidence="11" id="KW-1185">Reference proteome</keyword>
<dbReference type="PRINTS" id="PR00344">
    <property type="entry name" value="BCTRLSENSOR"/>
</dbReference>
<evidence type="ECO:0000259" key="9">
    <source>
        <dbReference type="PROSITE" id="PS50110"/>
    </source>
</evidence>
<dbReference type="Pfam" id="PF02518">
    <property type="entry name" value="HATPase_c"/>
    <property type="match status" value="1"/>
</dbReference>
<evidence type="ECO:0000256" key="6">
    <source>
        <dbReference type="PROSITE-ProRule" id="PRU00169"/>
    </source>
</evidence>
<dbReference type="PANTHER" id="PTHR43304">
    <property type="entry name" value="PHYTOCHROME-LIKE PROTEIN CPH1"/>
    <property type="match status" value="1"/>
</dbReference>
<keyword evidence="7" id="KW-0175">Coiled coil</keyword>
<feature type="domain" description="Response regulatory" evidence="9">
    <location>
        <begin position="3"/>
        <end position="122"/>
    </location>
</feature>
<dbReference type="PROSITE" id="PS50110">
    <property type="entry name" value="RESPONSE_REGULATORY"/>
    <property type="match status" value="1"/>
</dbReference>
<name>A0ABQ1WKJ2_9BACT</name>
<dbReference type="InterPro" id="IPR003661">
    <property type="entry name" value="HisK_dim/P_dom"/>
</dbReference>
<evidence type="ECO:0000259" key="8">
    <source>
        <dbReference type="PROSITE" id="PS50109"/>
    </source>
</evidence>
<dbReference type="Gene3D" id="1.10.287.130">
    <property type="match status" value="1"/>
</dbReference>
<dbReference type="InterPro" id="IPR052162">
    <property type="entry name" value="Sensor_kinase/Photoreceptor"/>
</dbReference>
<dbReference type="RefSeq" id="WP_188556258.1">
    <property type="nucleotide sequence ID" value="NZ_BMGS01000001.1"/>
</dbReference>
<dbReference type="PANTHER" id="PTHR43304:SF1">
    <property type="entry name" value="PAC DOMAIN-CONTAINING PROTEIN"/>
    <property type="match status" value="1"/>
</dbReference>
<dbReference type="PROSITE" id="PS50109">
    <property type="entry name" value="HIS_KIN"/>
    <property type="match status" value="1"/>
</dbReference>
<evidence type="ECO:0000256" key="7">
    <source>
        <dbReference type="SAM" id="Coils"/>
    </source>
</evidence>
<keyword evidence="3 6" id="KW-0597">Phosphoprotein</keyword>
<dbReference type="InterPro" id="IPR004358">
    <property type="entry name" value="Sig_transdc_His_kin-like_C"/>
</dbReference>
<evidence type="ECO:0000313" key="10">
    <source>
        <dbReference type="EMBL" id="GGG31760.1"/>
    </source>
</evidence>
<dbReference type="SUPFAM" id="SSF52172">
    <property type="entry name" value="CheY-like"/>
    <property type="match status" value="1"/>
</dbReference>
<comment type="caution">
    <text evidence="10">The sequence shown here is derived from an EMBL/GenBank/DDBJ whole genome shotgun (WGS) entry which is preliminary data.</text>
</comment>
<dbReference type="InterPro" id="IPR011006">
    <property type="entry name" value="CheY-like_superfamily"/>
</dbReference>
<dbReference type="EC" id="2.7.13.3" evidence="2"/>
<keyword evidence="5 10" id="KW-0418">Kinase</keyword>
<organism evidence="10 11">
    <name type="scientific">Hymenobacter glacieicola</name>
    <dbReference type="NCBI Taxonomy" id="1562124"/>
    <lineage>
        <taxon>Bacteria</taxon>
        <taxon>Pseudomonadati</taxon>
        <taxon>Bacteroidota</taxon>
        <taxon>Cytophagia</taxon>
        <taxon>Cytophagales</taxon>
        <taxon>Hymenobacteraceae</taxon>
        <taxon>Hymenobacter</taxon>
    </lineage>
</organism>
<evidence type="ECO:0000256" key="2">
    <source>
        <dbReference type="ARBA" id="ARBA00012438"/>
    </source>
</evidence>
<dbReference type="InterPro" id="IPR001789">
    <property type="entry name" value="Sig_transdc_resp-reg_receiver"/>
</dbReference>
<dbReference type="Gene3D" id="3.30.565.10">
    <property type="entry name" value="Histidine kinase-like ATPase, C-terminal domain"/>
    <property type="match status" value="1"/>
</dbReference>
<gene>
    <name evidence="10" type="ORF">GCM10011378_05370</name>
</gene>
<accession>A0ABQ1WKJ2</accession>
<protein>
    <recommendedName>
        <fullName evidence="2">histidine kinase</fullName>
        <ecNumber evidence="2">2.7.13.3</ecNumber>
    </recommendedName>
</protein>
<comment type="catalytic activity">
    <reaction evidence="1">
        <text>ATP + protein L-histidine = ADP + protein N-phospho-L-histidine.</text>
        <dbReference type="EC" id="2.7.13.3"/>
    </reaction>
</comment>
<dbReference type="Proteomes" id="UP000601361">
    <property type="component" value="Unassembled WGS sequence"/>
</dbReference>
<keyword evidence="4" id="KW-0808">Transferase</keyword>
<dbReference type="InterPro" id="IPR036097">
    <property type="entry name" value="HisK_dim/P_sf"/>
</dbReference>
<dbReference type="InterPro" id="IPR003594">
    <property type="entry name" value="HATPase_dom"/>
</dbReference>
<evidence type="ECO:0000256" key="4">
    <source>
        <dbReference type="ARBA" id="ARBA00022679"/>
    </source>
</evidence>
<dbReference type="InterPro" id="IPR036890">
    <property type="entry name" value="HATPase_C_sf"/>
</dbReference>
<dbReference type="SUPFAM" id="SSF55874">
    <property type="entry name" value="ATPase domain of HSP90 chaperone/DNA topoisomerase II/histidine kinase"/>
    <property type="match status" value="1"/>
</dbReference>
<dbReference type="SMART" id="SM00387">
    <property type="entry name" value="HATPase_c"/>
    <property type="match status" value="1"/>
</dbReference>
<dbReference type="CDD" id="cd00082">
    <property type="entry name" value="HisKA"/>
    <property type="match status" value="1"/>
</dbReference>
<evidence type="ECO:0000256" key="3">
    <source>
        <dbReference type="ARBA" id="ARBA00022553"/>
    </source>
</evidence>
<dbReference type="Pfam" id="PF00072">
    <property type="entry name" value="Response_reg"/>
    <property type="match status" value="1"/>
</dbReference>
<dbReference type="SMART" id="SM00448">
    <property type="entry name" value="REC"/>
    <property type="match status" value="1"/>
</dbReference>
<dbReference type="Gene3D" id="3.40.50.2300">
    <property type="match status" value="1"/>
</dbReference>
<evidence type="ECO:0000313" key="11">
    <source>
        <dbReference type="Proteomes" id="UP000601361"/>
    </source>
</evidence>